<evidence type="ECO:0000259" key="2">
    <source>
        <dbReference type="SMART" id="SM01259"/>
    </source>
</evidence>
<dbReference type="GO" id="GO:0008915">
    <property type="term" value="F:lipid-A-disaccharide synthase activity"/>
    <property type="evidence" value="ECO:0007669"/>
    <property type="project" value="InterPro"/>
</dbReference>
<feature type="domain" description="Lipid A biosynthesis N-terminal" evidence="2">
    <location>
        <begin position="13"/>
        <end position="84"/>
    </location>
</feature>
<dbReference type="RefSeq" id="WP_185118253.1">
    <property type="nucleotide sequence ID" value="NZ_JACJVQ010000003.1"/>
</dbReference>
<keyword evidence="1" id="KW-0812">Transmembrane</keyword>
<evidence type="ECO:0000256" key="1">
    <source>
        <dbReference type="SAM" id="Phobius"/>
    </source>
</evidence>
<accession>A0A841SP96</accession>
<dbReference type="InterPro" id="IPR011499">
    <property type="entry name" value="Lipid_A_biosynth_N"/>
</dbReference>
<dbReference type="Pfam" id="PF07578">
    <property type="entry name" value="LAB_N"/>
    <property type="match status" value="1"/>
</dbReference>
<evidence type="ECO:0000313" key="4">
    <source>
        <dbReference type="Proteomes" id="UP000535838"/>
    </source>
</evidence>
<name>A0A841SP96_9BACL</name>
<dbReference type="AlphaFoldDB" id="A0A841SP96"/>
<dbReference type="Proteomes" id="UP000535838">
    <property type="component" value="Unassembled WGS sequence"/>
</dbReference>
<dbReference type="EMBL" id="JACJVQ010000003">
    <property type="protein sequence ID" value="MBB6633012.1"/>
    <property type="molecule type" value="Genomic_DNA"/>
</dbReference>
<reference evidence="3 4" key="1">
    <citation type="submission" date="2020-08" db="EMBL/GenBank/DDBJ databases">
        <title>Cohnella phylogeny.</title>
        <authorList>
            <person name="Dunlap C."/>
        </authorList>
    </citation>
    <scope>NUCLEOTIDE SEQUENCE [LARGE SCALE GENOMIC DNA]</scope>
    <source>
        <strain evidence="3 4">DSM 25241</strain>
    </source>
</reference>
<keyword evidence="1" id="KW-1133">Transmembrane helix</keyword>
<feature type="transmembrane region" description="Helical" evidence="1">
    <location>
        <begin position="12"/>
        <end position="31"/>
    </location>
</feature>
<dbReference type="Gene3D" id="1.20.1280.290">
    <property type="match status" value="1"/>
</dbReference>
<feature type="transmembrane region" description="Helical" evidence="1">
    <location>
        <begin position="43"/>
        <end position="61"/>
    </location>
</feature>
<dbReference type="GO" id="GO:0009245">
    <property type="term" value="P:lipid A biosynthetic process"/>
    <property type="evidence" value="ECO:0007669"/>
    <property type="project" value="InterPro"/>
</dbReference>
<comment type="caution">
    <text evidence="3">The sequence shown here is derived from an EMBL/GenBank/DDBJ whole genome shotgun (WGS) entry which is preliminary data.</text>
</comment>
<evidence type="ECO:0000313" key="3">
    <source>
        <dbReference type="EMBL" id="MBB6633012.1"/>
    </source>
</evidence>
<dbReference type="SMART" id="SM01259">
    <property type="entry name" value="LAB_N"/>
    <property type="match status" value="1"/>
</dbReference>
<gene>
    <name evidence="3" type="ORF">H7B67_02660</name>
</gene>
<protein>
    <submittedName>
        <fullName evidence="3">Lipid-A-disaccharide synthase N-terminal domain-containing protein</fullName>
    </submittedName>
</protein>
<keyword evidence="1" id="KW-0472">Membrane</keyword>
<keyword evidence="4" id="KW-1185">Reference proteome</keyword>
<sequence length="105" mass="11757">MAGHAREWFWVGFGLIGQLMFTGRFVVQWIASEKAKQSIVTKSFWVFGILGSSILSVYAIYRRDPVYILGQVPGVFIYARNLILMRNTDKAKAAQGSKGRLQGKG</sequence>
<feature type="transmembrane region" description="Helical" evidence="1">
    <location>
        <begin position="67"/>
        <end position="83"/>
    </location>
</feature>
<organism evidence="3 4">
    <name type="scientific">Cohnella thailandensis</name>
    <dbReference type="NCBI Taxonomy" id="557557"/>
    <lineage>
        <taxon>Bacteria</taxon>
        <taxon>Bacillati</taxon>
        <taxon>Bacillota</taxon>
        <taxon>Bacilli</taxon>
        <taxon>Bacillales</taxon>
        <taxon>Paenibacillaceae</taxon>
        <taxon>Cohnella</taxon>
    </lineage>
</organism>
<dbReference type="GO" id="GO:0016020">
    <property type="term" value="C:membrane"/>
    <property type="evidence" value="ECO:0007669"/>
    <property type="project" value="GOC"/>
</dbReference>
<proteinExistence type="predicted"/>